<protein>
    <submittedName>
        <fullName evidence="1">Uncharacterized protein</fullName>
    </submittedName>
</protein>
<organism evidence="1 2">
    <name type="scientific">Pistacia integerrima</name>
    <dbReference type="NCBI Taxonomy" id="434235"/>
    <lineage>
        <taxon>Eukaryota</taxon>
        <taxon>Viridiplantae</taxon>
        <taxon>Streptophyta</taxon>
        <taxon>Embryophyta</taxon>
        <taxon>Tracheophyta</taxon>
        <taxon>Spermatophyta</taxon>
        <taxon>Magnoliopsida</taxon>
        <taxon>eudicotyledons</taxon>
        <taxon>Gunneridae</taxon>
        <taxon>Pentapetalae</taxon>
        <taxon>rosids</taxon>
        <taxon>malvids</taxon>
        <taxon>Sapindales</taxon>
        <taxon>Anacardiaceae</taxon>
        <taxon>Pistacia</taxon>
    </lineage>
</organism>
<dbReference type="EMBL" id="CM047740">
    <property type="protein sequence ID" value="KAJ0041433.1"/>
    <property type="molecule type" value="Genomic_DNA"/>
</dbReference>
<evidence type="ECO:0000313" key="1">
    <source>
        <dbReference type="EMBL" id="KAJ0041433.1"/>
    </source>
</evidence>
<accession>A0ACC0YVA1</accession>
<proteinExistence type="predicted"/>
<comment type="caution">
    <text evidence="1">The sequence shown here is derived from an EMBL/GenBank/DDBJ whole genome shotgun (WGS) entry which is preliminary data.</text>
</comment>
<gene>
    <name evidence="1" type="ORF">Pint_27879</name>
</gene>
<keyword evidence="2" id="KW-1185">Reference proteome</keyword>
<name>A0ACC0YVA1_9ROSI</name>
<reference evidence="2" key="1">
    <citation type="journal article" date="2023" name="G3 (Bethesda)">
        <title>Genome assembly and association tests identify interacting loci associated with vigor, precocity, and sex in interspecific pistachio rootstocks.</title>
        <authorList>
            <person name="Palmer W."/>
            <person name="Jacygrad E."/>
            <person name="Sagayaradj S."/>
            <person name="Cavanaugh K."/>
            <person name="Han R."/>
            <person name="Bertier L."/>
            <person name="Beede B."/>
            <person name="Kafkas S."/>
            <person name="Golino D."/>
            <person name="Preece J."/>
            <person name="Michelmore R."/>
        </authorList>
    </citation>
    <scope>NUCLEOTIDE SEQUENCE [LARGE SCALE GENOMIC DNA]</scope>
</reference>
<dbReference type="Proteomes" id="UP001163603">
    <property type="component" value="Chromosome 5"/>
</dbReference>
<sequence length="515" mass="57647">MLQSGRYDLVHEFFGKMKTSGEGLRALTYRVLVKAFWEEGKINEAVEVVRDMEQRGVVGTASVYYELACCLCNSGRWQEAMVVVEKMKKLRHRKPLEVTFTGLIMSSLDGGYVDDCISIYEHMKEHCEPNIGTVNTMLKVYGRNDMFSEAKELFEETMRTNSGRYTPGCNATSLKPDNYTYSLMLEASASAHQWEYFEYVYKGMALSGYQLDQTKNAWLLVEASRAGKWYLLEHAFDVLLEGGEIPHQMLFTEMLIQATAQNNYEKAVTLVNTMALAPFQVSERQWTDLFEKNGDRINQESLEKLLNALSNCNVASEVTVSNLSRSLHALCVSSEERDLSSSTHCGSKATDISPSDGNNGGFDFNNTENVPSSAVSMKVGIANMGAEPLARRTEVASDTCSINHSRKDWEDDDTDVVSKPPTLSCSNNQLSSACISLDGFADDAASGEYLDNELSNLYLNGHSREIDEIELEMPRNKVDDSHGLDLPNANEILEAWKESQNKDGIFFPFELGQKK</sequence>
<evidence type="ECO:0000313" key="2">
    <source>
        <dbReference type="Proteomes" id="UP001163603"/>
    </source>
</evidence>